<accession>A0A6A4M9U0</accession>
<sequence length="68" mass="7800">MDTILRDELLEEVLRGLPPRSTFSPSTADVSLVSKRWLRLYRSLLWARLFAVIYPAVLFFGITFAANV</sequence>
<protein>
    <submittedName>
        <fullName evidence="2">Uncharacterized protein</fullName>
    </submittedName>
</protein>
<name>A0A6A4M9U0_9ERIC</name>
<organism evidence="2">
    <name type="scientific">Rhododendron williamsianum</name>
    <dbReference type="NCBI Taxonomy" id="262921"/>
    <lineage>
        <taxon>Eukaryota</taxon>
        <taxon>Viridiplantae</taxon>
        <taxon>Streptophyta</taxon>
        <taxon>Embryophyta</taxon>
        <taxon>Tracheophyta</taxon>
        <taxon>Spermatophyta</taxon>
        <taxon>Magnoliopsida</taxon>
        <taxon>eudicotyledons</taxon>
        <taxon>Gunneridae</taxon>
        <taxon>Pentapetalae</taxon>
        <taxon>asterids</taxon>
        <taxon>Ericales</taxon>
        <taxon>Ericaceae</taxon>
        <taxon>Ericoideae</taxon>
        <taxon>Rhodoreae</taxon>
        <taxon>Rhododendron</taxon>
    </lineage>
</organism>
<dbReference type="AlphaFoldDB" id="A0A6A4M9U0"/>
<keyword evidence="1" id="KW-1133">Transmembrane helix</keyword>
<keyword evidence="1" id="KW-0472">Membrane</keyword>
<evidence type="ECO:0000313" key="2">
    <source>
        <dbReference type="EMBL" id="KAE9466082.1"/>
    </source>
</evidence>
<proteinExistence type="predicted"/>
<dbReference type="InterPro" id="IPR036047">
    <property type="entry name" value="F-box-like_dom_sf"/>
</dbReference>
<gene>
    <name evidence="2" type="ORF">C3L33_02009</name>
</gene>
<keyword evidence="1" id="KW-0812">Transmembrane</keyword>
<comment type="caution">
    <text evidence="2">The sequence shown here is derived from an EMBL/GenBank/DDBJ whole genome shotgun (WGS) entry which is preliminary data.</text>
</comment>
<feature type="non-terminal residue" evidence="2">
    <location>
        <position position="1"/>
    </location>
</feature>
<dbReference type="SUPFAM" id="SSF81383">
    <property type="entry name" value="F-box domain"/>
    <property type="match status" value="1"/>
</dbReference>
<reference evidence="2" key="1">
    <citation type="journal article" date="2019" name="Genome Biol. Evol.">
        <title>The Rhododendron genome and chromosomal organization provide insight into shared whole-genome duplications across the heath family (Ericaceae).</title>
        <authorList>
            <person name="Soza V.L."/>
            <person name="Lindsley D."/>
            <person name="Waalkes A."/>
            <person name="Ramage E."/>
            <person name="Patwardhan R.P."/>
            <person name="Burton J.N."/>
            <person name="Adey A."/>
            <person name="Kumar A."/>
            <person name="Qiu R."/>
            <person name="Shendure J."/>
            <person name="Hall B."/>
        </authorList>
    </citation>
    <scope>NUCLEOTIDE SEQUENCE</scope>
    <source>
        <strain evidence="2">RSF 1966-606</strain>
    </source>
</reference>
<feature type="transmembrane region" description="Helical" evidence="1">
    <location>
        <begin position="45"/>
        <end position="66"/>
    </location>
</feature>
<dbReference type="OrthoDB" id="10481894at2759"/>
<dbReference type="EMBL" id="QEFC01000110">
    <property type="protein sequence ID" value="KAE9466082.1"/>
    <property type="molecule type" value="Genomic_DNA"/>
</dbReference>
<evidence type="ECO:0000256" key="1">
    <source>
        <dbReference type="SAM" id="Phobius"/>
    </source>
</evidence>